<dbReference type="InterPro" id="IPR001296">
    <property type="entry name" value="Glyco_trans_1"/>
</dbReference>
<evidence type="ECO:0000256" key="2">
    <source>
        <dbReference type="SAM" id="MobiDB-lite"/>
    </source>
</evidence>
<dbReference type="AlphaFoldDB" id="A0A6J4RZN4"/>
<protein>
    <recommendedName>
        <fullName evidence="3">Glycosyl transferase family 1 domain-containing protein</fullName>
    </recommendedName>
</protein>
<dbReference type="Gene3D" id="3.40.50.2000">
    <property type="entry name" value="Glycogen Phosphorylase B"/>
    <property type="match status" value="2"/>
</dbReference>
<name>A0A6J4RZN4_9ACTN</name>
<evidence type="ECO:0000313" key="4">
    <source>
        <dbReference type="EMBL" id="CAA9485817.1"/>
    </source>
</evidence>
<dbReference type="EMBL" id="CADCVJ010000198">
    <property type="protein sequence ID" value="CAA9485817.1"/>
    <property type="molecule type" value="Genomic_DNA"/>
</dbReference>
<keyword evidence="1" id="KW-0808">Transferase</keyword>
<gene>
    <name evidence="4" type="ORF">AVDCRST_MAG38-2324</name>
</gene>
<dbReference type="PANTHER" id="PTHR46401">
    <property type="entry name" value="GLYCOSYLTRANSFERASE WBBK-RELATED"/>
    <property type="match status" value="1"/>
</dbReference>
<proteinExistence type="predicted"/>
<evidence type="ECO:0000256" key="1">
    <source>
        <dbReference type="ARBA" id="ARBA00022679"/>
    </source>
</evidence>
<reference evidence="4" key="1">
    <citation type="submission" date="2020-02" db="EMBL/GenBank/DDBJ databases">
        <authorList>
            <person name="Meier V. D."/>
        </authorList>
    </citation>
    <scope>NUCLEOTIDE SEQUENCE</scope>
    <source>
        <strain evidence="4">AVDCRST_MAG38</strain>
    </source>
</reference>
<dbReference type="Pfam" id="PF00534">
    <property type="entry name" value="Glycos_transf_1"/>
    <property type="match status" value="1"/>
</dbReference>
<evidence type="ECO:0000259" key="3">
    <source>
        <dbReference type="Pfam" id="PF00534"/>
    </source>
</evidence>
<sequence>MAASRGTVVFLRHPPRAPVDAALRELAASLPDGVRVEPSSVAGPPDSEAIPAGHDVVLVEAGVTLGRGWLERLREAADDLTVATASAQRFPAGRASAPPGTAPMRWTAPWPRIPAPVAGCVLARASALHLAGPLDDGFAARCANLALVHVLVPDVPALADDEPVRSPEADGREEPPADGPRRARLWLGAALDGVDVTIDGRSLTGVAGGTQVHTLELIRALHRTGAVRLRVAVPIDPHPSVTEALAALHGVEVLDGSRVDAHTARTSVVHRPHQVTGPQDMLLLRRLGRRIVISHQDLIGYHNPGYHAEEQLWRSYRNLTAASLQAADLVTAISAHARSDLLAEDLVPDNRVIVVALGADHLSAVPGPATAPPAIGSLDGRPFLLVLGADLRHKNRPFAIRLLLELRDRHGWDGQLVFAGPHVDPGSSAPEEAQMLARPEVGQHVSDLGVVDEATKSWLLKHAAAVAYPSTHEGFGLIPFEAAAHETPSLYAHGFSLAELLPAASALIVPWDAAATAARVAPVLRDPGRAAQQVGVVRAAARELTWDRTAAALVGAYERALRSPPRDATATALRVLEAEARALEFEDRLRLLYEDVGGLGVFLVGKRAGLLPEDAQRALAGLLQRRATRRVLLGGLVAGRRARRLAGAPARAVRRS</sequence>
<dbReference type="PANTHER" id="PTHR46401:SF2">
    <property type="entry name" value="GLYCOSYLTRANSFERASE WBBK-RELATED"/>
    <property type="match status" value="1"/>
</dbReference>
<feature type="region of interest" description="Disordered" evidence="2">
    <location>
        <begin position="159"/>
        <end position="181"/>
    </location>
</feature>
<dbReference type="GO" id="GO:0009103">
    <property type="term" value="P:lipopolysaccharide biosynthetic process"/>
    <property type="evidence" value="ECO:0007669"/>
    <property type="project" value="TreeGrafter"/>
</dbReference>
<feature type="domain" description="Glycosyl transferase family 1" evidence="3">
    <location>
        <begin position="377"/>
        <end position="531"/>
    </location>
</feature>
<organism evidence="4">
    <name type="scientific">uncultured Solirubrobacteraceae bacterium</name>
    <dbReference type="NCBI Taxonomy" id="1162706"/>
    <lineage>
        <taxon>Bacteria</taxon>
        <taxon>Bacillati</taxon>
        <taxon>Actinomycetota</taxon>
        <taxon>Thermoleophilia</taxon>
        <taxon>Solirubrobacterales</taxon>
        <taxon>Solirubrobacteraceae</taxon>
        <taxon>environmental samples</taxon>
    </lineage>
</organism>
<feature type="compositionally biased region" description="Basic and acidic residues" evidence="2">
    <location>
        <begin position="162"/>
        <end position="181"/>
    </location>
</feature>
<dbReference type="SUPFAM" id="SSF53756">
    <property type="entry name" value="UDP-Glycosyltransferase/glycogen phosphorylase"/>
    <property type="match status" value="1"/>
</dbReference>
<dbReference type="GO" id="GO:0016757">
    <property type="term" value="F:glycosyltransferase activity"/>
    <property type="evidence" value="ECO:0007669"/>
    <property type="project" value="TreeGrafter"/>
</dbReference>
<accession>A0A6J4RZN4</accession>